<dbReference type="PROSITE" id="PS00028">
    <property type="entry name" value="ZINC_FINGER_C2H2_1"/>
    <property type="match status" value="1"/>
</dbReference>
<feature type="compositionally biased region" description="Basic and acidic residues" evidence="2">
    <location>
        <begin position="159"/>
        <end position="174"/>
    </location>
</feature>
<evidence type="ECO:0000256" key="1">
    <source>
        <dbReference type="PROSITE-ProRule" id="PRU00042"/>
    </source>
</evidence>
<feature type="region of interest" description="Disordered" evidence="2">
    <location>
        <begin position="147"/>
        <end position="196"/>
    </location>
</feature>
<evidence type="ECO:0000259" key="3">
    <source>
        <dbReference type="PROSITE" id="PS50157"/>
    </source>
</evidence>
<dbReference type="AlphaFoldDB" id="A0A430M7M7"/>
<keyword evidence="1" id="KW-0863">Zinc-finger</keyword>
<keyword evidence="1" id="KW-0479">Metal-binding</keyword>
<feature type="compositionally biased region" description="Basic and acidic residues" evidence="2">
    <location>
        <begin position="100"/>
        <end position="109"/>
    </location>
</feature>
<dbReference type="GO" id="GO:0008270">
    <property type="term" value="F:zinc ion binding"/>
    <property type="evidence" value="ECO:0007669"/>
    <property type="project" value="UniProtKB-KW"/>
</dbReference>
<dbReference type="PROSITE" id="PS50157">
    <property type="entry name" value="ZINC_FINGER_C2H2_2"/>
    <property type="match status" value="1"/>
</dbReference>
<dbReference type="SMART" id="SM00355">
    <property type="entry name" value="ZnF_C2H2"/>
    <property type="match status" value="1"/>
</dbReference>
<dbReference type="Proteomes" id="UP000287124">
    <property type="component" value="Unassembled WGS sequence"/>
</dbReference>
<accession>A0A430M7M7</accession>
<dbReference type="InterPro" id="IPR013087">
    <property type="entry name" value="Znf_C2H2_type"/>
</dbReference>
<keyword evidence="5" id="KW-1185">Reference proteome</keyword>
<evidence type="ECO:0000313" key="4">
    <source>
        <dbReference type="EMBL" id="RTE83938.1"/>
    </source>
</evidence>
<gene>
    <name evidence="4" type="ORF">BHE90_001524</name>
</gene>
<dbReference type="Gene3D" id="3.30.160.60">
    <property type="entry name" value="Classic Zinc Finger"/>
    <property type="match status" value="1"/>
</dbReference>
<feature type="domain" description="C2H2-type" evidence="3">
    <location>
        <begin position="77"/>
        <end position="105"/>
    </location>
</feature>
<reference evidence="4 5" key="1">
    <citation type="submission" date="2017-06" db="EMBL/GenBank/DDBJ databases">
        <title>Comparative genomic analysis of Ambrosia Fusariam Clade fungi.</title>
        <authorList>
            <person name="Stajich J.E."/>
            <person name="Carrillo J."/>
            <person name="Kijimoto T."/>
            <person name="Eskalen A."/>
            <person name="O'Donnell K."/>
            <person name="Kasson M."/>
        </authorList>
    </citation>
    <scope>NUCLEOTIDE SEQUENCE [LARGE SCALE GENOMIC DNA]</scope>
    <source>
        <strain evidence="4 5">UCR1854</strain>
    </source>
</reference>
<evidence type="ECO:0000313" key="5">
    <source>
        <dbReference type="Proteomes" id="UP000287124"/>
    </source>
</evidence>
<feature type="compositionally biased region" description="Polar residues" evidence="2">
    <location>
        <begin position="14"/>
        <end position="28"/>
    </location>
</feature>
<name>A0A430M7M7_9HYPO</name>
<comment type="caution">
    <text evidence="4">The sequence shown here is derived from an EMBL/GenBank/DDBJ whole genome shotgun (WGS) entry which is preliminary data.</text>
</comment>
<feature type="compositionally biased region" description="Polar residues" evidence="2">
    <location>
        <begin position="175"/>
        <end position="190"/>
    </location>
</feature>
<evidence type="ECO:0000256" key="2">
    <source>
        <dbReference type="SAM" id="MobiDB-lite"/>
    </source>
</evidence>
<keyword evidence="1" id="KW-0862">Zinc</keyword>
<protein>
    <recommendedName>
        <fullName evidence="3">C2H2-type domain-containing protein</fullName>
    </recommendedName>
</protein>
<organism evidence="4 5">
    <name type="scientific">Fusarium euwallaceae</name>
    <dbReference type="NCBI Taxonomy" id="1147111"/>
    <lineage>
        <taxon>Eukaryota</taxon>
        <taxon>Fungi</taxon>
        <taxon>Dikarya</taxon>
        <taxon>Ascomycota</taxon>
        <taxon>Pezizomycotina</taxon>
        <taxon>Sordariomycetes</taxon>
        <taxon>Hypocreomycetidae</taxon>
        <taxon>Hypocreales</taxon>
        <taxon>Nectriaceae</taxon>
        <taxon>Fusarium</taxon>
        <taxon>Fusarium solani species complex</taxon>
    </lineage>
</organism>
<feature type="region of interest" description="Disordered" evidence="2">
    <location>
        <begin position="1"/>
        <end position="39"/>
    </location>
</feature>
<feature type="region of interest" description="Disordered" evidence="2">
    <location>
        <begin position="92"/>
        <end position="126"/>
    </location>
</feature>
<sequence>MDMGAFTPDLRSQPIPTTTADPTGSPTDPSRLGSAPQLALSPGFQQQFQVQGTGLVTEDSTDNIVVATSRPIDINQHRCPDCGKILARQDSLRRHRQTQHNREVEEHLCPHKSCKRSRPGSGFSRYDGLRRHLKACKSQLRRAATVALGSVDSQPDGGNETREDSQARSSRHETSSTQGANDRSSQQCPESSWEEELKKHYEAAKEVWERKKREVEEGQRVMEEAQRVMDSCETLIENAKKERTT</sequence>
<dbReference type="EMBL" id="MIKF01000011">
    <property type="protein sequence ID" value="RTE83938.1"/>
    <property type="molecule type" value="Genomic_DNA"/>
</dbReference>
<proteinExistence type="predicted"/>